<dbReference type="AlphaFoldDB" id="A0E5X1"/>
<dbReference type="InParanoid" id="A0E5X1"/>
<reference evidence="3 4" key="1">
    <citation type="journal article" date="2006" name="Nature">
        <title>Global trends of whole-genome duplications revealed by the ciliate Paramecium tetraurelia.</title>
        <authorList>
            <consortium name="Genoscope"/>
            <person name="Aury J.-M."/>
            <person name="Jaillon O."/>
            <person name="Duret L."/>
            <person name="Noel B."/>
            <person name="Jubin C."/>
            <person name="Porcel B.M."/>
            <person name="Segurens B."/>
            <person name="Daubin V."/>
            <person name="Anthouard V."/>
            <person name="Aiach N."/>
            <person name="Arnaiz O."/>
            <person name="Billaut A."/>
            <person name="Beisson J."/>
            <person name="Blanc I."/>
            <person name="Bouhouche K."/>
            <person name="Camara F."/>
            <person name="Duharcourt S."/>
            <person name="Guigo R."/>
            <person name="Gogendeau D."/>
            <person name="Katinka M."/>
            <person name="Keller A.-M."/>
            <person name="Kissmehl R."/>
            <person name="Klotz C."/>
            <person name="Koll F."/>
            <person name="Le Moue A."/>
            <person name="Lepere C."/>
            <person name="Malinsky S."/>
            <person name="Nowacki M."/>
            <person name="Nowak J.K."/>
            <person name="Plattner H."/>
            <person name="Poulain J."/>
            <person name="Ruiz F."/>
            <person name="Serrano V."/>
            <person name="Zagulski M."/>
            <person name="Dessen P."/>
            <person name="Betermier M."/>
            <person name="Weissenbach J."/>
            <person name="Scarpelli C."/>
            <person name="Schachter V."/>
            <person name="Sperling L."/>
            <person name="Meyer E."/>
            <person name="Cohen J."/>
            <person name="Wincker P."/>
        </authorList>
    </citation>
    <scope>NUCLEOTIDE SEQUENCE [LARGE SCALE GENOMIC DNA]</scope>
    <source>
        <strain evidence="3 4">Stock d4-2</strain>
    </source>
</reference>
<feature type="compositionally biased region" description="Basic and acidic residues" evidence="2">
    <location>
        <begin position="264"/>
        <end position="285"/>
    </location>
</feature>
<dbReference type="GeneID" id="5043870"/>
<evidence type="ECO:0000256" key="1">
    <source>
        <dbReference type="SAM" id="Coils"/>
    </source>
</evidence>
<gene>
    <name evidence="3" type="ORF">GSPATT00003551001</name>
</gene>
<protein>
    <submittedName>
        <fullName evidence="3">Uncharacterized protein</fullName>
    </submittedName>
</protein>
<name>A0E5X1_PARTE</name>
<dbReference type="HOGENOM" id="CLU_768264_0_0_1"/>
<dbReference type="OMA" id="FQINQPP"/>
<sequence length="332" mass="38882">MVKYQFTSQDVEQQANQLERLKEIIEKQARIIEKLENKNNDLRFQVEKLSLQLEEQQGKSQKDSDLLEIKEEKQDQDGSIIQQQKIENIFVQNTQSLFPARNELTPHQQSSFIPPYNEQTLHHQPINLFNQQPIKLNNIKEDSDISSKNQQFQDQFKVNDKFFREQKQSQSNDPSLNTSLIQNNNQDNNKNNDPFIVESKQDYNIFGYPTKNDQPQQQSSLFQINQPPQNQKEQMILEEVEEEQDEPLMFGDPSSIYYNNPLADKSKQNKEQEVEKVEEVEEAIKDLQINENQKANSQQNINDALSKSDGSAQLNQNGEDFQFEENNEQESI</sequence>
<evidence type="ECO:0000313" key="4">
    <source>
        <dbReference type="Proteomes" id="UP000000600"/>
    </source>
</evidence>
<dbReference type="OrthoDB" id="10452679at2759"/>
<organism evidence="3 4">
    <name type="scientific">Paramecium tetraurelia</name>
    <dbReference type="NCBI Taxonomy" id="5888"/>
    <lineage>
        <taxon>Eukaryota</taxon>
        <taxon>Sar</taxon>
        <taxon>Alveolata</taxon>
        <taxon>Ciliophora</taxon>
        <taxon>Intramacronucleata</taxon>
        <taxon>Oligohymenophorea</taxon>
        <taxon>Peniculida</taxon>
        <taxon>Parameciidae</taxon>
        <taxon>Paramecium</taxon>
    </lineage>
</organism>
<keyword evidence="1" id="KW-0175">Coiled coil</keyword>
<feature type="region of interest" description="Disordered" evidence="2">
    <location>
        <begin position="259"/>
        <end position="332"/>
    </location>
</feature>
<keyword evidence="4" id="KW-1185">Reference proteome</keyword>
<feature type="compositionally biased region" description="Acidic residues" evidence="2">
    <location>
        <begin position="321"/>
        <end position="332"/>
    </location>
</feature>
<feature type="coiled-coil region" evidence="1">
    <location>
        <begin position="4"/>
        <end position="59"/>
    </location>
</feature>
<proteinExistence type="predicted"/>
<dbReference type="KEGG" id="ptm:GSPATT00003551001"/>
<dbReference type="EMBL" id="CT868660">
    <property type="protein sequence ID" value="CAK90688.1"/>
    <property type="molecule type" value="Genomic_DNA"/>
</dbReference>
<feature type="compositionally biased region" description="Polar residues" evidence="2">
    <location>
        <begin position="168"/>
        <end position="181"/>
    </location>
</feature>
<accession>A0E5X1</accession>
<feature type="region of interest" description="Disordered" evidence="2">
    <location>
        <begin position="165"/>
        <end position="195"/>
    </location>
</feature>
<evidence type="ECO:0000256" key="2">
    <source>
        <dbReference type="SAM" id="MobiDB-lite"/>
    </source>
</evidence>
<feature type="compositionally biased region" description="Polar residues" evidence="2">
    <location>
        <begin position="289"/>
        <end position="314"/>
    </location>
</feature>
<dbReference type="RefSeq" id="XP_001458085.1">
    <property type="nucleotide sequence ID" value="XM_001458048.1"/>
</dbReference>
<feature type="compositionally biased region" description="Low complexity" evidence="2">
    <location>
        <begin position="182"/>
        <end position="193"/>
    </location>
</feature>
<dbReference type="Proteomes" id="UP000000600">
    <property type="component" value="Unassembled WGS sequence"/>
</dbReference>
<evidence type="ECO:0000313" key="3">
    <source>
        <dbReference type="EMBL" id="CAK90688.1"/>
    </source>
</evidence>